<reference evidence="2" key="1">
    <citation type="submission" date="2023-06" db="EMBL/GenBank/DDBJ databases">
        <authorList>
            <person name="Delattre M."/>
        </authorList>
    </citation>
    <scope>NUCLEOTIDE SEQUENCE</scope>
    <source>
        <strain evidence="2">AF72</strain>
    </source>
</reference>
<protein>
    <submittedName>
        <fullName evidence="2">Uncharacterized protein</fullName>
    </submittedName>
</protein>
<keyword evidence="3" id="KW-1185">Reference proteome</keyword>
<keyword evidence="1" id="KW-0732">Signal</keyword>
<gene>
    <name evidence="2" type="ORF">MSPICULIGERA_LOCUS8850</name>
</gene>
<feature type="non-terminal residue" evidence="2">
    <location>
        <position position="66"/>
    </location>
</feature>
<organism evidence="2 3">
    <name type="scientific">Mesorhabditis spiculigera</name>
    <dbReference type="NCBI Taxonomy" id="96644"/>
    <lineage>
        <taxon>Eukaryota</taxon>
        <taxon>Metazoa</taxon>
        <taxon>Ecdysozoa</taxon>
        <taxon>Nematoda</taxon>
        <taxon>Chromadorea</taxon>
        <taxon>Rhabditida</taxon>
        <taxon>Rhabditina</taxon>
        <taxon>Rhabditomorpha</taxon>
        <taxon>Rhabditoidea</taxon>
        <taxon>Rhabditidae</taxon>
        <taxon>Mesorhabditinae</taxon>
        <taxon>Mesorhabditis</taxon>
    </lineage>
</organism>
<feature type="signal peptide" evidence="1">
    <location>
        <begin position="1"/>
        <end position="16"/>
    </location>
</feature>
<name>A0AA36CL96_9BILA</name>
<comment type="caution">
    <text evidence="2">The sequence shown here is derived from an EMBL/GenBank/DDBJ whole genome shotgun (WGS) entry which is preliminary data.</text>
</comment>
<dbReference type="PROSITE" id="PS51257">
    <property type="entry name" value="PROKAR_LIPOPROTEIN"/>
    <property type="match status" value="1"/>
</dbReference>
<evidence type="ECO:0000313" key="3">
    <source>
        <dbReference type="Proteomes" id="UP001177023"/>
    </source>
</evidence>
<evidence type="ECO:0000256" key="1">
    <source>
        <dbReference type="SAM" id="SignalP"/>
    </source>
</evidence>
<feature type="chain" id="PRO_5041418657" evidence="1">
    <location>
        <begin position="17"/>
        <end position="66"/>
    </location>
</feature>
<accession>A0AA36CL96</accession>
<dbReference type="EMBL" id="CATQJA010002310">
    <property type="protein sequence ID" value="CAJ0570409.1"/>
    <property type="molecule type" value="Genomic_DNA"/>
</dbReference>
<dbReference type="AlphaFoldDB" id="A0AA36CL96"/>
<proteinExistence type="predicted"/>
<sequence>MRLLLLLLAVITVVAGCWVGDCNGQLKLGNVHPKPGHSCAFDTDCPPGHACLMFRGHGQCSGDRKS</sequence>
<dbReference type="Proteomes" id="UP001177023">
    <property type="component" value="Unassembled WGS sequence"/>
</dbReference>
<evidence type="ECO:0000313" key="2">
    <source>
        <dbReference type="EMBL" id="CAJ0570409.1"/>
    </source>
</evidence>